<dbReference type="Gene3D" id="3.40.50.410">
    <property type="entry name" value="von Willebrand factor, type A domain"/>
    <property type="match status" value="1"/>
</dbReference>
<feature type="non-terminal residue" evidence="2">
    <location>
        <position position="283"/>
    </location>
</feature>
<dbReference type="EMBL" id="UINC01019955">
    <property type="protein sequence ID" value="SVA84269.1"/>
    <property type="molecule type" value="Genomic_DNA"/>
</dbReference>
<organism evidence="2">
    <name type="scientific">marine metagenome</name>
    <dbReference type="NCBI Taxonomy" id="408172"/>
    <lineage>
        <taxon>unclassified sequences</taxon>
        <taxon>metagenomes</taxon>
        <taxon>ecological metagenomes</taxon>
    </lineage>
</organism>
<dbReference type="PANTHER" id="PTHR33608:SF7">
    <property type="entry name" value="DUF58 DOMAIN-CONTAINING PROTEIN"/>
    <property type="match status" value="1"/>
</dbReference>
<evidence type="ECO:0000259" key="1">
    <source>
        <dbReference type="Pfam" id="PF01882"/>
    </source>
</evidence>
<dbReference type="InterPro" id="IPR002881">
    <property type="entry name" value="DUF58"/>
</dbReference>
<proteinExistence type="predicted"/>
<dbReference type="Pfam" id="PF01882">
    <property type="entry name" value="DUF58"/>
    <property type="match status" value="1"/>
</dbReference>
<evidence type="ECO:0000313" key="2">
    <source>
        <dbReference type="EMBL" id="SVA84269.1"/>
    </source>
</evidence>
<feature type="domain" description="DUF58" evidence="1">
    <location>
        <begin position="35"/>
        <end position="246"/>
    </location>
</feature>
<dbReference type="AlphaFoldDB" id="A0A381Z500"/>
<accession>A0A381Z500</accession>
<dbReference type="InterPro" id="IPR036465">
    <property type="entry name" value="vWFA_dom_sf"/>
</dbReference>
<dbReference type="PANTHER" id="PTHR33608">
    <property type="entry name" value="BLL2464 PROTEIN"/>
    <property type="match status" value="1"/>
</dbReference>
<reference evidence="2" key="1">
    <citation type="submission" date="2018-05" db="EMBL/GenBank/DDBJ databases">
        <authorList>
            <person name="Lanie J.A."/>
            <person name="Ng W.-L."/>
            <person name="Kazmierczak K.M."/>
            <person name="Andrzejewski T.M."/>
            <person name="Davidsen T.M."/>
            <person name="Wayne K.J."/>
            <person name="Tettelin H."/>
            <person name="Glass J.I."/>
            <person name="Rusch D."/>
            <person name="Podicherti R."/>
            <person name="Tsui H.-C.T."/>
            <person name="Winkler M.E."/>
        </authorList>
    </citation>
    <scope>NUCLEOTIDE SEQUENCE</scope>
</reference>
<gene>
    <name evidence="2" type="ORF">METZ01_LOCUS137123</name>
</gene>
<dbReference type="SUPFAM" id="SSF53300">
    <property type="entry name" value="vWA-like"/>
    <property type="match status" value="1"/>
</dbReference>
<sequence length="283" mass="32756">MQIRSLELRARVVVQGFWNGIHRSPYHGFSVEFTEYRQYVPGDDPRYLDWRLYARSDRYYIKKFEDETNLRCHLLLDQSRSMSFGSMDWTKADYGHTLAATLAYFLFQQGDAVGLLSFDEGIRDYLPARNRPGHLRQLMLSLEKPAAGKSTSIAKPLRRIVELVKKRGLMVLISDLLAPAEELEEQLGNLTATGHEVVVFRVLDPREIDFDFDEALIFHDVESERDLFIDPGVAKRNYLKRFAEHGDAARAVCQKLGAEYLSVTTDEPLDRVLSDFLRQRQHR</sequence>
<protein>
    <recommendedName>
        <fullName evidence="1">DUF58 domain-containing protein</fullName>
    </recommendedName>
</protein>
<name>A0A381Z500_9ZZZZ</name>